<protein>
    <submittedName>
        <fullName evidence="2">Uncharacterized protein</fullName>
    </submittedName>
</protein>
<feature type="signal peptide" evidence="1">
    <location>
        <begin position="1"/>
        <end position="22"/>
    </location>
</feature>
<evidence type="ECO:0000256" key="1">
    <source>
        <dbReference type="SAM" id="SignalP"/>
    </source>
</evidence>
<comment type="caution">
    <text evidence="2">The sequence shown here is derived from an EMBL/GenBank/DDBJ whole genome shotgun (WGS) entry which is preliminary data.</text>
</comment>
<keyword evidence="3" id="KW-1185">Reference proteome</keyword>
<dbReference type="Proteomes" id="UP001560019">
    <property type="component" value="Unassembled WGS sequence"/>
</dbReference>
<organism evidence="2 3">
    <name type="scientific">Rhodovulum iodosum</name>
    <dbReference type="NCBI Taxonomy" id="68291"/>
    <lineage>
        <taxon>Bacteria</taxon>
        <taxon>Pseudomonadati</taxon>
        <taxon>Pseudomonadota</taxon>
        <taxon>Alphaproteobacteria</taxon>
        <taxon>Rhodobacterales</taxon>
        <taxon>Paracoccaceae</taxon>
        <taxon>Rhodovulum</taxon>
    </lineage>
</organism>
<evidence type="ECO:0000313" key="3">
    <source>
        <dbReference type="Proteomes" id="UP001560019"/>
    </source>
</evidence>
<accession>A0ABV3XWG6</accession>
<evidence type="ECO:0000313" key="2">
    <source>
        <dbReference type="EMBL" id="MEX5729489.1"/>
    </source>
</evidence>
<gene>
    <name evidence="2" type="ORF">Ga0609869_002842</name>
</gene>
<dbReference type="RefSeq" id="WP_125403857.1">
    <property type="nucleotide sequence ID" value="NZ_JBEHHI010000003.1"/>
</dbReference>
<feature type="chain" id="PRO_5045574115" evidence="1">
    <location>
        <begin position="23"/>
        <end position="94"/>
    </location>
</feature>
<sequence length="94" mass="9602">MKTLKTLALCAVFAPVATIAQAAATEEQLATVRAAIESAGCVITTDDAAAQVESATGYEEETLRAVVDELRVMGEVGDASEEGGIRLLTGGCAE</sequence>
<keyword evidence="1" id="KW-0732">Signal</keyword>
<reference evidence="2 3" key="1">
    <citation type="submission" date="2024-06" db="EMBL/GenBank/DDBJ databases">
        <title>Genome of Rhodovulum iodosum, a marine photoferrotroph.</title>
        <authorList>
            <person name="Bianchini G."/>
            <person name="Nikeleit V."/>
            <person name="Kappler A."/>
            <person name="Bryce C."/>
            <person name="Sanchez-Baracaldo P."/>
        </authorList>
    </citation>
    <scope>NUCLEOTIDE SEQUENCE [LARGE SCALE GENOMIC DNA]</scope>
    <source>
        <strain evidence="2 3">UT/N1</strain>
    </source>
</reference>
<name>A0ABV3XWG6_9RHOB</name>
<proteinExistence type="predicted"/>
<dbReference type="EMBL" id="JBEHHI010000003">
    <property type="protein sequence ID" value="MEX5729489.1"/>
    <property type="molecule type" value="Genomic_DNA"/>
</dbReference>